<proteinExistence type="predicted"/>
<comment type="caution">
    <text evidence="1">The sequence shown here is derived from an EMBL/GenBank/DDBJ whole genome shotgun (WGS) entry which is preliminary data.</text>
</comment>
<keyword evidence="2" id="KW-1185">Reference proteome</keyword>
<evidence type="ECO:0000313" key="1">
    <source>
        <dbReference type="EMBL" id="KYN82628.1"/>
    </source>
</evidence>
<protein>
    <submittedName>
        <fullName evidence="1">RstC protein</fullName>
    </submittedName>
</protein>
<accession>A0ABR5VXU1</accession>
<reference evidence="1 2" key="1">
    <citation type="submission" date="2015-12" db="EMBL/GenBank/DDBJ databases">
        <authorList>
            <person name="Tarr C.L."/>
            <person name="Gladney L.M."/>
        </authorList>
    </citation>
    <scope>NUCLEOTIDE SEQUENCE [LARGE SCALE GENOMIC DNA]</scope>
    <source>
        <strain evidence="1 2">1048-83</strain>
    </source>
</reference>
<organism evidence="1 2">
    <name type="scientific">Vibrio cidicii</name>
    <dbReference type="NCBI Taxonomy" id="1763883"/>
    <lineage>
        <taxon>Bacteria</taxon>
        <taxon>Pseudomonadati</taxon>
        <taxon>Pseudomonadota</taxon>
        <taxon>Gammaproteobacteria</taxon>
        <taxon>Vibrionales</taxon>
        <taxon>Vibrionaceae</taxon>
        <taxon>Vibrio</taxon>
    </lineage>
</organism>
<dbReference type="PROSITE" id="PS51257">
    <property type="entry name" value="PROKAR_LIPOPROTEIN"/>
    <property type="match status" value="1"/>
</dbReference>
<evidence type="ECO:0000313" key="2">
    <source>
        <dbReference type="Proteomes" id="UP000075609"/>
    </source>
</evidence>
<dbReference type="Proteomes" id="UP000075609">
    <property type="component" value="Unassembled WGS sequence"/>
</dbReference>
<dbReference type="EMBL" id="LOBP01000174">
    <property type="protein sequence ID" value="KYN82628.1"/>
    <property type="molecule type" value="Genomic_DNA"/>
</dbReference>
<sequence>MTIKEYTLQDAEAKLNEISHIALFLSSGACPIEMAKNLNSHMLDEIETLQSILSFMRVYPELKAAELAEAS</sequence>
<gene>
    <name evidence="1" type="ORF">ATY35_19300</name>
</gene>
<name>A0ABR5VXU1_9VIBR</name>
<dbReference type="RefSeq" id="WP_061900678.1">
    <property type="nucleotide sequence ID" value="NZ_CAXYEW010000004.1"/>
</dbReference>